<sequence>MAKVPKRSLLIFLLSTGAVLGCGTLPGGPGSMRTWRFNVTGFSLPVAMAFSTMQQRGTGSPDFTEFRFSRSIREASYSTRVHDVLEQQGRAAGLPDFVITTILGQVGINVLYTPLPCPLVSVNPNGLAKHGHRFYANSPSALINFRNSHDLQSHHGDVEQEMWQSVVNRVLRMITTVPFGTHFATAVAIQST</sequence>
<proteinExistence type="predicted"/>
<accession>A0AAD5MGB8</accession>
<feature type="signal peptide" evidence="1">
    <location>
        <begin position="1"/>
        <end position="21"/>
    </location>
</feature>
<dbReference type="EMBL" id="JAHQIW010003289">
    <property type="protein sequence ID" value="KAJ1358050.1"/>
    <property type="molecule type" value="Genomic_DNA"/>
</dbReference>
<name>A0AAD5MGB8_PARTN</name>
<dbReference type="AlphaFoldDB" id="A0AAD5MGB8"/>
<feature type="chain" id="PRO_5042261142" description="Lipoprotein" evidence="1">
    <location>
        <begin position="22"/>
        <end position="192"/>
    </location>
</feature>
<reference evidence="2" key="1">
    <citation type="submission" date="2021-06" db="EMBL/GenBank/DDBJ databases">
        <title>Parelaphostrongylus tenuis whole genome reference sequence.</title>
        <authorList>
            <person name="Garwood T.J."/>
            <person name="Larsen P.A."/>
            <person name="Fountain-Jones N.M."/>
            <person name="Garbe J.R."/>
            <person name="Macchietto M.G."/>
            <person name="Kania S.A."/>
            <person name="Gerhold R.W."/>
            <person name="Richards J.E."/>
            <person name="Wolf T.M."/>
        </authorList>
    </citation>
    <scope>NUCLEOTIDE SEQUENCE</scope>
    <source>
        <strain evidence="2">MNPRO001-30</strain>
        <tissue evidence="2">Meninges</tissue>
    </source>
</reference>
<organism evidence="2 3">
    <name type="scientific">Parelaphostrongylus tenuis</name>
    <name type="common">Meningeal worm</name>
    <dbReference type="NCBI Taxonomy" id="148309"/>
    <lineage>
        <taxon>Eukaryota</taxon>
        <taxon>Metazoa</taxon>
        <taxon>Ecdysozoa</taxon>
        <taxon>Nematoda</taxon>
        <taxon>Chromadorea</taxon>
        <taxon>Rhabditida</taxon>
        <taxon>Rhabditina</taxon>
        <taxon>Rhabditomorpha</taxon>
        <taxon>Strongyloidea</taxon>
        <taxon>Metastrongylidae</taxon>
        <taxon>Parelaphostrongylus</taxon>
    </lineage>
</organism>
<evidence type="ECO:0000313" key="2">
    <source>
        <dbReference type="EMBL" id="KAJ1358050.1"/>
    </source>
</evidence>
<dbReference type="PROSITE" id="PS51257">
    <property type="entry name" value="PROKAR_LIPOPROTEIN"/>
    <property type="match status" value="1"/>
</dbReference>
<protein>
    <recommendedName>
        <fullName evidence="4">Lipoprotein</fullName>
    </recommendedName>
</protein>
<dbReference type="Proteomes" id="UP001196413">
    <property type="component" value="Unassembled WGS sequence"/>
</dbReference>
<keyword evidence="1" id="KW-0732">Signal</keyword>
<evidence type="ECO:0008006" key="4">
    <source>
        <dbReference type="Google" id="ProtNLM"/>
    </source>
</evidence>
<gene>
    <name evidence="2" type="ORF">KIN20_016356</name>
</gene>
<comment type="caution">
    <text evidence="2">The sequence shown here is derived from an EMBL/GenBank/DDBJ whole genome shotgun (WGS) entry which is preliminary data.</text>
</comment>
<keyword evidence="3" id="KW-1185">Reference proteome</keyword>
<evidence type="ECO:0000313" key="3">
    <source>
        <dbReference type="Proteomes" id="UP001196413"/>
    </source>
</evidence>
<evidence type="ECO:0000256" key="1">
    <source>
        <dbReference type="SAM" id="SignalP"/>
    </source>
</evidence>